<name>A0A0A5HSH2_PHOS4</name>
<protein>
    <submittedName>
        <fullName evidence="4">2-ketoacid reductase</fullName>
    </submittedName>
</protein>
<dbReference type="SUPFAM" id="SSF51735">
    <property type="entry name" value="NAD(P)-binding Rossmann-fold domains"/>
    <property type="match status" value="1"/>
</dbReference>
<dbReference type="GO" id="GO:0051287">
    <property type="term" value="F:NAD binding"/>
    <property type="evidence" value="ECO:0007669"/>
    <property type="project" value="InterPro"/>
</dbReference>
<evidence type="ECO:0000313" key="5">
    <source>
        <dbReference type="Proteomes" id="UP000030451"/>
    </source>
</evidence>
<dbReference type="Proteomes" id="UP000030451">
    <property type="component" value="Unassembled WGS sequence"/>
</dbReference>
<dbReference type="GO" id="GO:0016491">
    <property type="term" value="F:oxidoreductase activity"/>
    <property type="evidence" value="ECO:0007669"/>
    <property type="project" value="UniProtKB-KW"/>
</dbReference>
<dbReference type="PANTHER" id="PTHR43333:SF1">
    <property type="entry name" value="D-ISOMER SPECIFIC 2-HYDROXYACID DEHYDROGENASE NAD-BINDING DOMAIN-CONTAINING PROTEIN"/>
    <property type="match status" value="1"/>
</dbReference>
<dbReference type="PANTHER" id="PTHR43333">
    <property type="entry name" value="2-HACID_DH_C DOMAIN-CONTAINING PROTEIN"/>
    <property type="match status" value="1"/>
</dbReference>
<evidence type="ECO:0000259" key="3">
    <source>
        <dbReference type="Pfam" id="PF02826"/>
    </source>
</evidence>
<dbReference type="InterPro" id="IPR036291">
    <property type="entry name" value="NAD(P)-bd_dom_sf"/>
</dbReference>
<proteinExistence type="predicted"/>
<reference evidence="4 5" key="1">
    <citation type="submission" date="2014-10" db="EMBL/GenBank/DDBJ databases">
        <title>Genome sequencing of Vibrio sinaloensis T08.</title>
        <authorList>
            <person name="Chan K.-G."/>
            <person name="Mohamad N.I."/>
        </authorList>
    </citation>
    <scope>NUCLEOTIDE SEQUENCE [LARGE SCALE GENOMIC DNA]</scope>
    <source>
        <strain evidence="4 5">T08</strain>
    </source>
</reference>
<organism evidence="4 5">
    <name type="scientific">Photobacterium sp. (strain ATCC 43367)</name>
    <dbReference type="NCBI Taxonomy" id="379097"/>
    <lineage>
        <taxon>Bacteria</taxon>
        <taxon>Pseudomonadati</taxon>
        <taxon>Pseudomonadota</taxon>
        <taxon>Gammaproteobacteria</taxon>
        <taxon>Vibrionales</taxon>
        <taxon>Vibrionaceae</taxon>
        <taxon>Vibrio</taxon>
        <taxon>Vibrio oreintalis group</taxon>
    </lineage>
</organism>
<evidence type="ECO:0000256" key="1">
    <source>
        <dbReference type="ARBA" id="ARBA00023002"/>
    </source>
</evidence>
<dbReference type="AlphaFoldDB" id="A0A0A5HSH2"/>
<evidence type="ECO:0000313" key="4">
    <source>
        <dbReference type="EMBL" id="KGY07260.1"/>
    </source>
</evidence>
<dbReference type="Gene3D" id="3.40.50.720">
    <property type="entry name" value="NAD(P)-binding Rossmann-like Domain"/>
    <property type="match status" value="2"/>
</dbReference>
<dbReference type="FunFam" id="3.40.50.720:FF:000363">
    <property type="entry name" value="D-isomer specific 2-hydroxyacid dehydrogenase"/>
    <property type="match status" value="1"/>
</dbReference>
<dbReference type="RefSeq" id="WP_038192680.1">
    <property type="nucleotide sequence ID" value="NZ_JRWP01000050.1"/>
</dbReference>
<feature type="domain" description="D-isomer specific 2-hydroxyacid dehydrogenase NAD-binding" evidence="3">
    <location>
        <begin position="100"/>
        <end position="273"/>
    </location>
</feature>
<gene>
    <name evidence="4" type="ORF">NM06_17985</name>
</gene>
<comment type="caution">
    <text evidence="4">The sequence shown here is derived from an EMBL/GenBank/DDBJ whole genome shotgun (WGS) entry which is preliminary data.</text>
</comment>
<dbReference type="InterPro" id="IPR006140">
    <property type="entry name" value="D-isomer_DH_NAD-bd"/>
</dbReference>
<dbReference type="SUPFAM" id="SSF52283">
    <property type="entry name" value="Formate/glycerate dehydrogenase catalytic domain-like"/>
    <property type="match status" value="1"/>
</dbReference>
<keyword evidence="2" id="KW-0520">NAD</keyword>
<evidence type="ECO:0000256" key="2">
    <source>
        <dbReference type="ARBA" id="ARBA00023027"/>
    </source>
</evidence>
<dbReference type="STRING" id="379097.SE23_17025"/>
<dbReference type="CDD" id="cd05300">
    <property type="entry name" value="2-Hacid_dh_1"/>
    <property type="match status" value="1"/>
</dbReference>
<dbReference type="EMBL" id="JRWP01000050">
    <property type="protein sequence ID" value="KGY07260.1"/>
    <property type="molecule type" value="Genomic_DNA"/>
</dbReference>
<accession>A0A0A5HSH2</accession>
<dbReference type="Pfam" id="PF02826">
    <property type="entry name" value="2-Hacid_dh_C"/>
    <property type="match status" value="1"/>
</dbReference>
<keyword evidence="1" id="KW-0560">Oxidoreductase</keyword>
<sequence length="308" mass="34549">MNNFTYKVYLLTEDDSKYQALLEQANLPDLEISTSREEANILLASPPLASSQIEQFPNVEWIQSIFAGVDALLPSLDEFSGELTNVKGIFGQQISEYVLGYLIQHQRHFKHYAQQQEASTWHPMPYQSLNNLKMVVLGTGSIGSYLATTAKAFGIHVSGVNRSGIPAKNSPFDTTYHIQELATAFKNADVIVNTLPNTPETHHIFNRESLSYCSQVLLFNVGRGSAVDESALSDALDNQKLAHAYLDVFDTEPLPNEHPFWARRDITITPHIAALSFPEQVVDIFAENFQRWRDGFALLNQVNIDKGY</sequence>
<dbReference type="OrthoDB" id="9787219at2"/>